<reference evidence="2" key="1">
    <citation type="submission" date="2022-12" db="EMBL/GenBank/DDBJ databases">
        <title>Bacterial isolates from different developmental stages of Nematostella vectensis.</title>
        <authorList>
            <person name="Fraune S."/>
        </authorList>
    </citation>
    <scope>NUCLEOTIDE SEQUENCE</scope>
    <source>
        <strain evidence="2">G21630-S1</strain>
    </source>
</reference>
<keyword evidence="1" id="KW-0812">Transmembrane</keyword>
<feature type="transmembrane region" description="Helical" evidence="1">
    <location>
        <begin position="91"/>
        <end position="109"/>
    </location>
</feature>
<dbReference type="RefSeq" id="WP_269423711.1">
    <property type="nucleotide sequence ID" value="NZ_JAPWGY010000003.1"/>
</dbReference>
<accession>A0ABT4LKT2</accession>
<name>A0ABT4LKT2_9PROT</name>
<gene>
    <name evidence="2" type="ORF">O4H49_12300</name>
</gene>
<evidence type="ECO:0000313" key="2">
    <source>
        <dbReference type="EMBL" id="MCZ4281565.1"/>
    </source>
</evidence>
<feature type="transmembrane region" description="Helical" evidence="1">
    <location>
        <begin position="115"/>
        <end position="137"/>
    </location>
</feature>
<proteinExistence type="predicted"/>
<keyword evidence="1" id="KW-1133">Transmembrane helix</keyword>
<organism evidence="2 3">
    <name type="scientific">Kiloniella laminariae</name>
    <dbReference type="NCBI Taxonomy" id="454162"/>
    <lineage>
        <taxon>Bacteria</taxon>
        <taxon>Pseudomonadati</taxon>
        <taxon>Pseudomonadota</taxon>
        <taxon>Alphaproteobacteria</taxon>
        <taxon>Rhodospirillales</taxon>
        <taxon>Kiloniellaceae</taxon>
        <taxon>Kiloniella</taxon>
    </lineage>
</organism>
<keyword evidence="1" id="KW-0472">Membrane</keyword>
<keyword evidence="3" id="KW-1185">Reference proteome</keyword>
<evidence type="ECO:0000313" key="3">
    <source>
        <dbReference type="Proteomes" id="UP001069802"/>
    </source>
</evidence>
<dbReference type="EMBL" id="JAPWGY010000003">
    <property type="protein sequence ID" value="MCZ4281565.1"/>
    <property type="molecule type" value="Genomic_DNA"/>
</dbReference>
<evidence type="ECO:0008006" key="4">
    <source>
        <dbReference type="Google" id="ProtNLM"/>
    </source>
</evidence>
<dbReference type="Proteomes" id="UP001069802">
    <property type="component" value="Unassembled WGS sequence"/>
</dbReference>
<evidence type="ECO:0000256" key="1">
    <source>
        <dbReference type="SAM" id="Phobius"/>
    </source>
</evidence>
<comment type="caution">
    <text evidence="2">The sequence shown here is derived from an EMBL/GenBank/DDBJ whole genome shotgun (WGS) entry which is preliminary data.</text>
</comment>
<sequence length="214" mass="22058">MSLPAKDLSSHQSTVREAVGVFHTAKELEAAVDALLSAGFDRSELSLLASENSVNEKLGHRYSSVAELEDDPDVPRTAYVEQDSIVEGKTALIGGLAYIGAVVAAAPVVASGGSLAVAIIGAVLAGGSAGIFGTFVAEWIGHKHAQDIESQIEHGGLLLWVTLRDAAHEEKALAILAAQGAEDVHCHDLPAPDDPADNPLSGVTVDPFLPGATI</sequence>
<protein>
    <recommendedName>
        <fullName evidence="4">General stress protein 17M-like domain-containing protein</fullName>
    </recommendedName>
</protein>